<keyword evidence="19" id="KW-1185">Reference proteome</keyword>
<keyword evidence="7" id="KW-0653">Protein transport</keyword>
<dbReference type="InterPro" id="IPR038506">
    <property type="entry name" value="GLE1-like_sf"/>
</dbReference>
<dbReference type="GO" id="GO:0031965">
    <property type="term" value="C:nuclear membrane"/>
    <property type="evidence" value="ECO:0007669"/>
    <property type="project" value="UniProtKB-SubCell"/>
</dbReference>
<proteinExistence type="inferred from homology"/>
<evidence type="ECO:0000256" key="8">
    <source>
        <dbReference type="ARBA" id="ARBA00023010"/>
    </source>
</evidence>
<feature type="region of interest" description="Disordered" evidence="17">
    <location>
        <begin position="214"/>
        <end position="235"/>
    </location>
</feature>
<dbReference type="GO" id="GO:0005543">
    <property type="term" value="F:phospholipid binding"/>
    <property type="evidence" value="ECO:0007669"/>
    <property type="project" value="TreeGrafter"/>
</dbReference>
<evidence type="ECO:0000256" key="7">
    <source>
        <dbReference type="ARBA" id="ARBA00022927"/>
    </source>
</evidence>
<evidence type="ECO:0000256" key="1">
    <source>
        <dbReference type="ARBA" id="ARBA00004335"/>
    </source>
</evidence>
<keyword evidence="9" id="KW-0175">Coiled coil</keyword>
<dbReference type="EMBL" id="LT598451">
    <property type="protein sequence ID" value="SCU95547.1"/>
    <property type="molecule type" value="Genomic_DNA"/>
</dbReference>
<evidence type="ECO:0000313" key="18">
    <source>
        <dbReference type="EMBL" id="SCU95547.1"/>
    </source>
</evidence>
<keyword evidence="8" id="KW-0811">Translocation</keyword>
<protein>
    <recommendedName>
        <fullName evidence="13">mRNA export factor GLE1</fullName>
    </recommendedName>
    <alternativeName>
        <fullName evidence="15">Nuclear pore protein GLE1</fullName>
    </alternativeName>
    <alternativeName>
        <fullName evidence="14">Nucleoporin GLE1</fullName>
    </alternativeName>
    <alternativeName>
        <fullName evidence="16">RNA export factor GLE1</fullName>
    </alternativeName>
</protein>
<name>A0A1G4JWW7_9SACH</name>
<dbReference type="GO" id="GO:0044614">
    <property type="term" value="C:nuclear pore cytoplasmic filaments"/>
    <property type="evidence" value="ECO:0007669"/>
    <property type="project" value="TreeGrafter"/>
</dbReference>
<accession>A0A1G4JWW7</accession>
<keyword evidence="5" id="KW-0813">Transport</keyword>
<dbReference type="FunFam" id="1.25.40.510:FF:000003">
    <property type="entry name" value="Nucleoporin GLE1"/>
    <property type="match status" value="1"/>
</dbReference>
<evidence type="ECO:0000256" key="3">
    <source>
        <dbReference type="ARBA" id="ARBA00004620"/>
    </source>
</evidence>
<keyword evidence="6" id="KW-0509">mRNA transport</keyword>
<feature type="compositionally biased region" description="Basic and acidic residues" evidence="17">
    <location>
        <begin position="214"/>
        <end position="234"/>
    </location>
</feature>
<feature type="region of interest" description="Disordered" evidence="17">
    <location>
        <begin position="155"/>
        <end position="201"/>
    </location>
</feature>
<organism evidence="18 19">
    <name type="scientific">Lachancea nothofagi CBS 11611</name>
    <dbReference type="NCBI Taxonomy" id="1266666"/>
    <lineage>
        <taxon>Eukaryota</taxon>
        <taxon>Fungi</taxon>
        <taxon>Dikarya</taxon>
        <taxon>Ascomycota</taxon>
        <taxon>Saccharomycotina</taxon>
        <taxon>Saccharomycetes</taxon>
        <taxon>Saccharomycetales</taxon>
        <taxon>Saccharomycetaceae</taxon>
        <taxon>Lachancea</taxon>
    </lineage>
</organism>
<evidence type="ECO:0000256" key="13">
    <source>
        <dbReference type="ARBA" id="ARBA00026227"/>
    </source>
</evidence>
<comment type="similarity">
    <text evidence="4">Belongs to the GLE1 family.</text>
</comment>
<dbReference type="PANTHER" id="PTHR12960:SF0">
    <property type="entry name" value="MRNA EXPORT FACTOR GLE1"/>
    <property type="match status" value="1"/>
</dbReference>
<evidence type="ECO:0000256" key="5">
    <source>
        <dbReference type="ARBA" id="ARBA00022448"/>
    </source>
</evidence>
<dbReference type="PANTHER" id="PTHR12960">
    <property type="entry name" value="GLE-1-RELATED"/>
    <property type="match status" value="1"/>
</dbReference>
<evidence type="ECO:0000256" key="15">
    <source>
        <dbReference type="ARBA" id="ARBA00075092"/>
    </source>
</evidence>
<dbReference type="InterPro" id="IPR012476">
    <property type="entry name" value="GLE1"/>
</dbReference>
<evidence type="ECO:0000256" key="10">
    <source>
        <dbReference type="ARBA" id="ARBA00023132"/>
    </source>
</evidence>
<evidence type="ECO:0000256" key="17">
    <source>
        <dbReference type="SAM" id="MobiDB-lite"/>
    </source>
</evidence>
<comment type="subcellular location">
    <subcellularLocation>
        <location evidence="1">Nucleus membrane</location>
        <topology evidence="1">Peripheral membrane protein</topology>
        <orientation evidence="1">Cytoplasmic side</orientation>
    </subcellularLocation>
    <subcellularLocation>
        <location evidence="3">Nucleus membrane</location>
        <topology evidence="3">Peripheral membrane protein</topology>
        <orientation evidence="3">Nucleoplasmic side</orientation>
    </subcellularLocation>
    <subcellularLocation>
        <location evidence="2">Nucleus</location>
        <location evidence="2">Nuclear pore complex</location>
    </subcellularLocation>
</comment>
<dbReference type="Proteomes" id="UP000189911">
    <property type="component" value="Chromosome E"/>
</dbReference>
<sequence length="533" mass="62141">MRFSFDELYAVDEPELLDDDEYTIIESDDEDIPRLRIPRYKGTKPASKNEEDKLDKLDPELEHMLAKLNLSAKIPGPAKITRIGNWRKNVDRDDISTEPSACVQIGDNHIKNTMFAQLQAKMVKNYMKKLALLENCNEEQVRMVKTEKQRILEEEKRRKEEQKRQEMLQKQREEADRRKQQEEERKKREEEEQLRQKALQEAKQREEEKLLLKKEKEKQESLEAQRKAQEEAAKGKGLTNFHEVETTFKHYKHKIKHIKMEVVEPVKKDTALKSILSKHKRRINPKFGQLTNSEQHLRTIVSELTTLVDQTKPNKLGYEWILNFIAKALVSQAETEVRVKPESALPLAKLALYLLARYSELLEFLMARFIKKCPFVIGYTCNIDSEEGRYKMGWKRARDDAWEDETSYDERMGGIVTFFATISRLPLPQELITTHKHPLPISHSWQLLARTANTSSQLLTNTHFVVLGSWWDAAAAQFLQAFGKQAHKLLVLLTADLTNSVADRRYVGAARLRILWEEYEIGGLIKSFPEMSA</sequence>
<dbReference type="GO" id="GO:0000822">
    <property type="term" value="F:inositol hexakisphosphate binding"/>
    <property type="evidence" value="ECO:0007669"/>
    <property type="project" value="TreeGrafter"/>
</dbReference>
<keyword evidence="12" id="KW-0539">Nucleus</keyword>
<gene>
    <name evidence="18" type="ORF">LANO_0E10682G</name>
</gene>
<evidence type="ECO:0000256" key="4">
    <source>
        <dbReference type="ARBA" id="ARBA00011056"/>
    </source>
</evidence>
<evidence type="ECO:0000256" key="16">
    <source>
        <dbReference type="ARBA" id="ARBA00075681"/>
    </source>
</evidence>
<evidence type="ECO:0000256" key="9">
    <source>
        <dbReference type="ARBA" id="ARBA00023054"/>
    </source>
</evidence>
<evidence type="ECO:0000256" key="6">
    <source>
        <dbReference type="ARBA" id="ARBA00022816"/>
    </source>
</evidence>
<reference evidence="19" key="1">
    <citation type="submission" date="2016-03" db="EMBL/GenBank/DDBJ databases">
        <authorList>
            <person name="Devillers Hugo."/>
        </authorList>
    </citation>
    <scope>NUCLEOTIDE SEQUENCE [LARGE SCALE GENOMIC DNA]</scope>
</reference>
<keyword evidence="11" id="KW-0472">Membrane</keyword>
<dbReference type="GO" id="GO:0031369">
    <property type="term" value="F:translation initiation factor binding"/>
    <property type="evidence" value="ECO:0007669"/>
    <property type="project" value="TreeGrafter"/>
</dbReference>
<dbReference type="GO" id="GO:0016973">
    <property type="term" value="P:poly(A)+ mRNA export from nucleus"/>
    <property type="evidence" value="ECO:0007669"/>
    <property type="project" value="InterPro"/>
</dbReference>
<dbReference type="Pfam" id="PF07817">
    <property type="entry name" value="GLE1"/>
    <property type="match status" value="1"/>
</dbReference>
<dbReference type="Gene3D" id="1.25.40.510">
    <property type="entry name" value="GLE1-like"/>
    <property type="match status" value="1"/>
</dbReference>
<dbReference type="GO" id="GO:0015031">
    <property type="term" value="P:protein transport"/>
    <property type="evidence" value="ECO:0007669"/>
    <property type="project" value="UniProtKB-KW"/>
</dbReference>
<evidence type="ECO:0000313" key="19">
    <source>
        <dbReference type="Proteomes" id="UP000189911"/>
    </source>
</evidence>
<dbReference type="OrthoDB" id="420884at2759"/>
<dbReference type="GO" id="GO:0005737">
    <property type="term" value="C:cytoplasm"/>
    <property type="evidence" value="ECO:0007669"/>
    <property type="project" value="UniProtKB-ARBA"/>
</dbReference>
<evidence type="ECO:0000256" key="14">
    <source>
        <dbReference type="ARBA" id="ARBA00029983"/>
    </source>
</evidence>
<dbReference type="AlphaFoldDB" id="A0A1G4JWW7"/>
<evidence type="ECO:0000256" key="12">
    <source>
        <dbReference type="ARBA" id="ARBA00023242"/>
    </source>
</evidence>
<evidence type="ECO:0000256" key="11">
    <source>
        <dbReference type="ARBA" id="ARBA00023136"/>
    </source>
</evidence>
<keyword evidence="10" id="KW-0906">Nuclear pore complex</keyword>
<evidence type="ECO:0000256" key="2">
    <source>
        <dbReference type="ARBA" id="ARBA00004567"/>
    </source>
</evidence>